<feature type="domain" description="Membrane transport protein MMPL" evidence="8">
    <location>
        <begin position="86"/>
        <end position="397"/>
    </location>
</feature>
<dbReference type="PANTHER" id="PTHR33406">
    <property type="entry name" value="MEMBRANE PROTEIN MJ1562-RELATED"/>
    <property type="match status" value="1"/>
</dbReference>
<evidence type="ECO:0000256" key="1">
    <source>
        <dbReference type="ARBA" id="ARBA00004651"/>
    </source>
</evidence>
<keyword evidence="3" id="KW-1003">Cell membrane</keyword>
<dbReference type="Pfam" id="PF03176">
    <property type="entry name" value="MMPL"/>
    <property type="match status" value="2"/>
</dbReference>
<reference evidence="9 10" key="1">
    <citation type="submission" date="2024-02" db="EMBL/GenBank/DDBJ databases">
        <title>Lysinimicrobium sediminis NBRC 112286.</title>
        <authorList>
            <person name="Ichikawa N."/>
            <person name="Katano-Makiyama Y."/>
            <person name="Hidaka K."/>
        </authorList>
    </citation>
    <scope>NUCLEOTIDE SEQUENCE [LARGE SCALE GENOMIC DNA]</scope>
    <source>
        <strain evidence="9 10">NBRC 112286</strain>
    </source>
</reference>
<evidence type="ECO:0000313" key="9">
    <source>
        <dbReference type="EMBL" id="GAA5517844.1"/>
    </source>
</evidence>
<dbReference type="Proteomes" id="UP001426770">
    <property type="component" value="Unassembled WGS sequence"/>
</dbReference>
<evidence type="ECO:0000256" key="6">
    <source>
        <dbReference type="ARBA" id="ARBA00023136"/>
    </source>
</evidence>
<evidence type="ECO:0000313" key="10">
    <source>
        <dbReference type="Proteomes" id="UP001426770"/>
    </source>
</evidence>
<evidence type="ECO:0000256" key="5">
    <source>
        <dbReference type="ARBA" id="ARBA00022989"/>
    </source>
</evidence>
<comment type="caution">
    <text evidence="9">The sequence shown here is derived from an EMBL/GenBank/DDBJ whole genome shotgun (WGS) entry which is preliminary data.</text>
</comment>
<keyword evidence="6 7" id="KW-0472">Membrane</keyword>
<evidence type="ECO:0000256" key="4">
    <source>
        <dbReference type="ARBA" id="ARBA00022692"/>
    </source>
</evidence>
<feature type="transmembrane region" description="Helical" evidence="7">
    <location>
        <begin position="301"/>
        <end position="320"/>
    </location>
</feature>
<dbReference type="InterPro" id="IPR004869">
    <property type="entry name" value="MMPL_dom"/>
</dbReference>
<feature type="transmembrane region" description="Helical" evidence="7">
    <location>
        <begin position="198"/>
        <end position="218"/>
    </location>
</feature>
<evidence type="ECO:0000256" key="3">
    <source>
        <dbReference type="ARBA" id="ARBA00022475"/>
    </source>
</evidence>
<feature type="transmembrane region" description="Helical" evidence="7">
    <location>
        <begin position="657"/>
        <end position="677"/>
    </location>
</feature>
<feature type="transmembrane region" description="Helical" evidence="7">
    <location>
        <begin position="225"/>
        <end position="243"/>
    </location>
</feature>
<gene>
    <name evidence="9" type="ORF">Lsed01_00260</name>
</gene>
<feature type="transmembrane region" description="Helical" evidence="7">
    <location>
        <begin position="249"/>
        <end position="269"/>
    </location>
</feature>
<evidence type="ECO:0000256" key="7">
    <source>
        <dbReference type="SAM" id="Phobius"/>
    </source>
</evidence>
<proteinExistence type="inferred from homology"/>
<keyword evidence="5 7" id="KW-1133">Transmembrane helix</keyword>
<keyword evidence="10" id="KW-1185">Reference proteome</keyword>
<feature type="transmembrane region" description="Helical" evidence="7">
    <location>
        <begin position="326"/>
        <end position="353"/>
    </location>
</feature>
<comment type="similarity">
    <text evidence="2">Belongs to the resistance-nodulation-cell division (RND) (TC 2.A.6) family. MmpL subfamily.</text>
</comment>
<protein>
    <recommendedName>
        <fullName evidence="8">Membrane transport protein MMPL domain-containing protein</fullName>
    </recommendedName>
</protein>
<dbReference type="SUPFAM" id="SSF82866">
    <property type="entry name" value="Multidrug efflux transporter AcrB transmembrane domain"/>
    <property type="match status" value="2"/>
</dbReference>
<keyword evidence="4 7" id="KW-0812">Transmembrane</keyword>
<feature type="transmembrane region" description="Helical" evidence="7">
    <location>
        <begin position="609"/>
        <end position="631"/>
    </location>
</feature>
<feature type="domain" description="Membrane transport protein MMPL" evidence="8">
    <location>
        <begin position="497"/>
        <end position="722"/>
    </location>
</feature>
<name>A0ABP9WE65_9MICO</name>
<organism evidence="9 10">
    <name type="scientific">Demequina sediminis</name>
    <dbReference type="NCBI Taxonomy" id="1930058"/>
    <lineage>
        <taxon>Bacteria</taxon>
        <taxon>Bacillati</taxon>
        <taxon>Actinomycetota</taxon>
        <taxon>Actinomycetes</taxon>
        <taxon>Micrococcales</taxon>
        <taxon>Demequinaceae</taxon>
        <taxon>Demequina</taxon>
    </lineage>
</organism>
<dbReference type="RefSeq" id="WP_286215903.1">
    <property type="nucleotide sequence ID" value="NZ_AP027736.1"/>
</dbReference>
<dbReference type="InterPro" id="IPR050545">
    <property type="entry name" value="Mycobact_MmpL"/>
</dbReference>
<evidence type="ECO:0000259" key="8">
    <source>
        <dbReference type="Pfam" id="PF03176"/>
    </source>
</evidence>
<accession>A0ABP9WE65</accession>
<dbReference type="PANTHER" id="PTHR33406:SF11">
    <property type="entry name" value="MEMBRANE PROTEIN SCO6666-RELATED"/>
    <property type="match status" value="1"/>
</dbReference>
<sequence length="733" mass="76457">MGIFTRLGHAIARAPRLVVILATLATICLYALATVGVNGEGLFQRVTTGPPLVDGSQSWEVTQAQERTADPAVGPRLASYVRDARPDDAGVQAAMEAALARIAEVDHVASVATPFAGPPEARAALVDATGTGFLVDVAFADPGDDALALHEEVAAIMAGAVADMRASQPEATVLTFSGPLVFDDFTHQLERDLVTGELIALPAALIVMVFVFGGFLAAATPLTGAIASIAGGLAVLYGFSYLLDLDQSAVNVVTVLGIGLSIDYGLLLVSRFREELHRLGGDPREARDEALVRTLSTAGRTVAFSGLIVAVSVGGMLAFSPEMIRGIGGAAVGVVTTAMVAALTVVPAVLYLLAPRIVGAGLLARLPGVRRVVSVTSNVDREDGAFARLATRVQRHPWLVMIGATALLLLLASPVLGLTLRNSDIEALPVGNERRDYVVAFEEGFPHLVEPAVTVHSLESPAALADWLTAVAELGGVAGVEEPVVLEGETFVGVRLDTTDATGPEAASTVREMRELPADVTINVGGAAATQIDFIDAIAEGALVAGALVVVATFVLLFLMTGSLLVPVKTLLINALSLLATLGVVTWIFGEGNLESLLGFTSTGGVETYVAVIIVAFGFGLAMDYEVFLLARVKEYVDAGESNDAAVRKGLQRSGRIITSAAAVIVLVFLGFAMGDLLMIKEVGVGLAFAVLLDATVVRLLLVPATMTLLGDWNWWAPGPLRRLHQRIGLTHE</sequence>
<dbReference type="EMBL" id="BAABRR010000001">
    <property type="protein sequence ID" value="GAA5517844.1"/>
    <property type="molecule type" value="Genomic_DNA"/>
</dbReference>
<comment type="subcellular location">
    <subcellularLocation>
        <location evidence="1">Cell membrane</location>
        <topology evidence="1">Multi-pass membrane protein</topology>
    </subcellularLocation>
</comment>
<evidence type="ECO:0000256" key="2">
    <source>
        <dbReference type="ARBA" id="ARBA00010157"/>
    </source>
</evidence>
<dbReference type="Gene3D" id="1.20.1640.10">
    <property type="entry name" value="Multidrug efflux transporter AcrB transmembrane domain"/>
    <property type="match status" value="2"/>
</dbReference>
<feature type="transmembrane region" description="Helical" evidence="7">
    <location>
        <begin position="571"/>
        <end position="589"/>
    </location>
</feature>
<feature type="transmembrane region" description="Helical" evidence="7">
    <location>
        <begin position="398"/>
        <end position="420"/>
    </location>
</feature>
<feature type="transmembrane region" description="Helical" evidence="7">
    <location>
        <begin position="541"/>
        <end position="559"/>
    </location>
</feature>